<comment type="caution">
    <text evidence="4">The sequence shown here is derived from an EMBL/GenBank/DDBJ whole genome shotgun (WGS) entry which is preliminary data.</text>
</comment>
<dbReference type="RefSeq" id="WP_002670670.1">
    <property type="nucleotide sequence ID" value="NZ_CM001795.1"/>
</dbReference>
<reference evidence="4" key="1">
    <citation type="submission" date="2012-01" db="EMBL/GenBank/DDBJ databases">
        <title>The Genome Sequence of Treponema denticola H-22.</title>
        <authorList>
            <consortium name="The Broad Institute Genome Sequencing Platform"/>
            <person name="Earl A."/>
            <person name="Ward D."/>
            <person name="Feldgarden M."/>
            <person name="Gevers D."/>
            <person name="Blanton J.M."/>
            <person name="Fenno C.J."/>
            <person name="Baranova O.V."/>
            <person name="Mathney J."/>
            <person name="Dewhirst F.E."/>
            <person name="Izard J."/>
            <person name="Young S.K."/>
            <person name="Zeng Q."/>
            <person name="Gargeya S."/>
            <person name="Fitzgerald M."/>
            <person name="Haas B."/>
            <person name="Abouelleil A."/>
            <person name="Alvarado L."/>
            <person name="Arachchi H.M."/>
            <person name="Berlin A."/>
            <person name="Chapman S.B."/>
            <person name="Gearin G."/>
            <person name="Goldberg J."/>
            <person name="Griggs A."/>
            <person name="Gujja S."/>
            <person name="Hansen M."/>
            <person name="Heiman D."/>
            <person name="Howarth C."/>
            <person name="Larimer J."/>
            <person name="Lui A."/>
            <person name="MacDonald P.J.P."/>
            <person name="McCowen C."/>
            <person name="Montmayeur A."/>
            <person name="Murphy C."/>
            <person name="Neiman D."/>
            <person name="Pearson M."/>
            <person name="Priest M."/>
            <person name="Roberts A."/>
            <person name="Saif S."/>
            <person name="Shea T."/>
            <person name="Sisk P."/>
            <person name="Stolte C."/>
            <person name="Sykes S."/>
            <person name="Wortman J."/>
            <person name="Nusbaum C."/>
            <person name="Birren B."/>
        </authorList>
    </citation>
    <scope>NUCLEOTIDE SEQUENCE [LARGE SCALE GENOMIC DNA]</scope>
    <source>
        <strain evidence="4">H-22</strain>
    </source>
</reference>
<feature type="domain" description="HTH tetR-type" evidence="3">
    <location>
        <begin position="16"/>
        <end position="79"/>
    </location>
</feature>
<dbReference type="PROSITE" id="PS50977">
    <property type="entry name" value="HTH_TETR_2"/>
    <property type="match status" value="1"/>
</dbReference>
<dbReference type="PATRIC" id="fig|999432.5.peg.2578"/>
<dbReference type="InterPro" id="IPR050624">
    <property type="entry name" value="HTH-type_Tx_Regulator"/>
</dbReference>
<dbReference type="GeneID" id="2739530"/>
<dbReference type="PANTHER" id="PTHR43479:SF11">
    <property type="entry name" value="ACREF_ENVCD OPERON REPRESSOR-RELATED"/>
    <property type="match status" value="1"/>
</dbReference>
<protein>
    <recommendedName>
        <fullName evidence="3">HTH tetR-type domain-containing protein</fullName>
    </recommendedName>
</protein>
<organism evidence="4">
    <name type="scientific">Treponema denticola H-22</name>
    <dbReference type="NCBI Taxonomy" id="999432"/>
    <lineage>
        <taxon>Bacteria</taxon>
        <taxon>Pseudomonadati</taxon>
        <taxon>Spirochaetota</taxon>
        <taxon>Spirochaetia</taxon>
        <taxon>Spirochaetales</taxon>
        <taxon>Treponemataceae</taxon>
        <taxon>Treponema</taxon>
    </lineage>
</organism>
<proteinExistence type="predicted"/>
<keyword evidence="1 2" id="KW-0238">DNA-binding</keyword>
<dbReference type="EMBL" id="AGDV01000021">
    <property type="protein sequence ID" value="EMB30799.1"/>
    <property type="molecule type" value="Genomic_DNA"/>
</dbReference>
<dbReference type="Pfam" id="PF00440">
    <property type="entry name" value="TetR_N"/>
    <property type="match status" value="1"/>
</dbReference>
<dbReference type="InterPro" id="IPR009057">
    <property type="entry name" value="Homeodomain-like_sf"/>
</dbReference>
<dbReference type="AlphaFoldDB" id="A0A0E2E2Q4"/>
<feature type="DNA-binding region" description="H-T-H motif" evidence="2">
    <location>
        <begin position="42"/>
        <end position="61"/>
    </location>
</feature>
<accession>A0A0E2E2Q4</accession>
<dbReference type="GO" id="GO:0003677">
    <property type="term" value="F:DNA binding"/>
    <property type="evidence" value="ECO:0007669"/>
    <property type="project" value="UniProtKB-UniRule"/>
</dbReference>
<evidence type="ECO:0000313" key="4">
    <source>
        <dbReference type="EMBL" id="EMB30799.1"/>
    </source>
</evidence>
<dbReference type="InterPro" id="IPR001647">
    <property type="entry name" value="HTH_TetR"/>
</dbReference>
<gene>
    <name evidence="4" type="ORF">HMPREF9726_02484</name>
</gene>
<dbReference type="PANTHER" id="PTHR43479">
    <property type="entry name" value="ACREF/ENVCD OPERON REPRESSOR-RELATED"/>
    <property type="match status" value="1"/>
</dbReference>
<evidence type="ECO:0000256" key="1">
    <source>
        <dbReference type="ARBA" id="ARBA00023125"/>
    </source>
</evidence>
<name>A0A0E2E2Q4_TREDN</name>
<sequence length="223" mass="25755">MPEKDENRESRQEDRESRQNQLIDAATTLFFSKGYTNTSVRDILDEANDRTSSPSVFYYYFESKEAIYRAVLRRYSERYVKSVQDAIDTHKDDAQSLMTQVTRLFLKTVKADAHGKEAAASPDNLLYSLKLKEELTQKFVEVWEIFIRSLDWYKADAETVHKTAVFIAGGIGEMMYDFGYVHEKKEGSARKLMDCMIDFCAGALNAPAAEKEKYRRIVYDNLA</sequence>
<dbReference type="Proteomes" id="UP000011705">
    <property type="component" value="Chromosome"/>
</dbReference>
<dbReference type="HOGENOM" id="CLU_1276555_0_0_12"/>
<evidence type="ECO:0000259" key="3">
    <source>
        <dbReference type="PROSITE" id="PS50977"/>
    </source>
</evidence>
<evidence type="ECO:0000256" key="2">
    <source>
        <dbReference type="PROSITE-ProRule" id="PRU00335"/>
    </source>
</evidence>
<dbReference type="SUPFAM" id="SSF46689">
    <property type="entry name" value="Homeodomain-like"/>
    <property type="match status" value="1"/>
</dbReference>
<dbReference type="Gene3D" id="1.10.357.10">
    <property type="entry name" value="Tetracycline Repressor, domain 2"/>
    <property type="match status" value="1"/>
</dbReference>